<evidence type="ECO:0000313" key="1">
    <source>
        <dbReference type="EMBL" id="AUT65536.1"/>
    </source>
</evidence>
<dbReference type="Proteomes" id="UP001319874">
    <property type="component" value="Chromosome 3"/>
</dbReference>
<dbReference type="KEGG" id="pter:C2L65_39100"/>
<protein>
    <submittedName>
        <fullName evidence="1">Uncharacterized protein</fullName>
    </submittedName>
</protein>
<sequence>MNLNLETDGGVFHRREAPDGALAVRLSRLPDFLDHGTADTDEYDARDACNFVGFVELFYLWCCVHGAKETSMSRFELSATRLVTL</sequence>
<reference evidence="2 4" key="2">
    <citation type="journal article" date="2022" name="Front. Microbiol.">
        <title>Identification and characterization of a novel class of self-sufficient cytochrome P450 hydroxylase involved in cyclohexanecarboxylate degradation in Paraburkholderia terrae strain KU-64.</title>
        <authorList>
            <person name="Yamamoto T."/>
            <person name="Hasegawa Y."/>
            <person name="Iwaki H."/>
        </authorList>
    </citation>
    <scope>NUCLEOTIDE SEQUENCE [LARGE SCALE GENOMIC DNA]</scope>
    <source>
        <strain evidence="2 4">KU-64</strain>
    </source>
</reference>
<dbReference type="EMBL" id="AP024957">
    <property type="protein sequence ID" value="BCZ82811.1"/>
    <property type="molecule type" value="Genomic_DNA"/>
</dbReference>
<evidence type="ECO:0000313" key="3">
    <source>
        <dbReference type="Proteomes" id="UP000243502"/>
    </source>
</evidence>
<organism evidence="1 3">
    <name type="scientific">Paraburkholderia terrae</name>
    <dbReference type="NCBI Taxonomy" id="311230"/>
    <lineage>
        <taxon>Bacteria</taxon>
        <taxon>Pseudomonadati</taxon>
        <taxon>Pseudomonadota</taxon>
        <taxon>Betaproteobacteria</taxon>
        <taxon>Burkholderiales</taxon>
        <taxon>Burkholderiaceae</taxon>
        <taxon>Paraburkholderia</taxon>
    </lineage>
</organism>
<keyword evidence="4" id="KW-1185">Reference proteome</keyword>
<dbReference type="Proteomes" id="UP000243502">
    <property type="component" value="Chromosome 3"/>
</dbReference>
<name>A0A2I8F0Z2_9BURK</name>
<accession>A0A2I8F0Z2</accession>
<reference evidence="1 3" key="1">
    <citation type="submission" date="2018-01" db="EMBL/GenBank/DDBJ databases">
        <title>Species boundaries and ecological features among Paraburkholderia terrae DSMZ17804T, P. hospita DSMZ17164T and P. caribensis DSMZ13236T.</title>
        <authorList>
            <person name="Pratama A.A."/>
        </authorList>
    </citation>
    <scope>NUCLEOTIDE SEQUENCE [LARGE SCALE GENOMIC DNA]</scope>
    <source>
        <strain evidence="1 3">DSM 17804</strain>
    </source>
</reference>
<evidence type="ECO:0000313" key="4">
    <source>
        <dbReference type="Proteomes" id="UP001319874"/>
    </source>
</evidence>
<dbReference type="AlphaFoldDB" id="A0A2I8F0Z2"/>
<gene>
    <name evidence="1" type="ORF">C2L65_39100</name>
    <name evidence="2" type="ORF">PTKU64_64860</name>
</gene>
<dbReference type="EMBL" id="CP026113">
    <property type="protein sequence ID" value="AUT65536.1"/>
    <property type="molecule type" value="Genomic_DNA"/>
</dbReference>
<proteinExistence type="predicted"/>
<evidence type="ECO:0000313" key="2">
    <source>
        <dbReference type="EMBL" id="BCZ82811.1"/>
    </source>
</evidence>
<dbReference type="RefSeq" id="WP_042316775.1">
    <property type="nucleotide sequence ID" value="NZ_AP024957.1"/>
</dbReference>